<reference evidence="2 3" key="1">
    <citation type="submission" date="2019-09" db="EMBL/GenBank/DDBJ databases">
        <title>The hologenome of the rock-dwelling lichen Lasallia pustulata.</title>
        <authorList>
            <person name="Greshake Tzovaras B."/>
            <person name="Segers F."/>
            <person name="Bicker A."/>
            <person name="Dal Grande F."/>
            <person name="Otte J."/>
            <person name="Hankeln T."/>
            <person name="Schmitt I."/>
            <person name="Ebersberger I."/>
        </authorList>
    </citation>
    <scope>NUCLEOTIDE SEQUENCE [LARGE SCALE GENOMIC DNA]</scope>
    <source>
        <strain evidence="2">A1-1</strain>
    </source>
</reference>
<dbReference type="EMBL" id="VXIT01000011">
    <property type="protein sequence ID" value="KAA6409477.1"/>
    <property type="molecule type" value="Genomic_DNA"/>
</dbReference>
<gene>
    <name evidence="2" type="ORF">FRX48_07031</name>
</gene>
<feature type="compositionally biased region" description="Polar residues" evidence="1">
    <location>
        <begin position="135"/>
        <end position="158"/>
    </location>
</feature>
<evidence type="ECO:0000313" key="2">
    <source>
        <dbReference type="EMBL" id="KAA6409477.1"/>
    </source>
</evidence>
<evidence type="ECO:0000313" key="3">
    <source>
        <dbReference type="Proteomes" id="UP000324767"/>
    </source>
</evidence>
<feature type="compositionally biased region" description="Polar residues" evidence="1">
    <location>
        <begin position="168"/>
        <end position="183"/>
    </location>
</feature>
<evidence type="ECO:0000256" key="1">
    <source>
        <dbReference type="SAM" id="MobiDB-lite"/>
    </source>
</evidence>
<feature type="compositionally biased region" description="Basic residues" evidence="1">
    <location>
        <begin position="276"/>
        <end position="288"/>
    </location>
</feature>
<organism evidence="2 3">
    <name type="scientific">Lasallia pustulata</name>
    <dbReference type="NCBI Taxonomy" id="136370"/>
    <lineage>
        <taxon>Eukaryota</taxon>
        <taxon>Fungi</taxon>
        <taxon>Dikarya</taxon>
        <taxon>Ascomycota</taxon>
        <taxon>Pezizomycotina</taxon>
        <taxon>Lecanoromycetes</taxon>
        <taxon>OSLEUM clade</taxon>
        <taxon>Umbilicariomycetidae</taxon>
        <taxon>Umbilicariales</taxon>
        <taxon>Umbilicariaceae</taxon>
        <taxon>Lasallia</taxon>
    </lineage>
</organism>
<dbReference type="OrthoDB" id="5426448at2759"/>
<feature type="compositionally biased region" description="Low complexity" evidence="1">
    <location>
        <begin position="215"/>
        <end position="241"/>
    </location>
</feature>
<comment type="caution">
    <text evidence="2">The sequence shown here is derived from an EMBL/GenBank/DDBJ whole genome shotgun (WGS) entry which is preliminary data.</text>
</comment>
<proteinExistence type="predicted"/>
<protein>
    <submittedName>
        <fullName evidence="2">Uncharacterized protein</fullName>
    </submittedName>
</protein>
<accession>A0A5M8PJD8</accession>
<feature type="region of interest" description="Disordered" evidence="1">
    <location>
        <begin position="124"/>
        <end position="298"/>
    </location>
</feature>
<sequence>MAMLTLESDGALLTTAEAYEDLDIPILERINDNDLPWDPVLEIRQQSPPPAPPSSPETREGSLSRSIRAHSPLGRKPLPALHHQPKPHRNPVCKDDLSTMAIFTDLPPPYNDYVGVIHPYHDNTNSDDDAATKTDLPSPTESFFSDSDTILSEPTEPSTCPPLPWDATKQSQHQAPSPLSSWSFFPKPSPYDANPRRHHQPLPDPFPPARRHICSPTTTASAAAPRTHSPASDASASSAGSWPFSTTGKPSPVQPPFEEKSGWFPDDDDDDGKERQGRRKSLGRRLRRVFSCGSKGYR</sequence>
<feature type="region of interest" description="Disordered" evidence="1">
    <location>
        <begin position="42"/>
        <end position="91"/>
    </location>
</feature>
<dbReference type="Proteomes" id="UP000324767">
    <property type="component" value="Unassembled WGS sequence"/>
</dbReference>
<name>A0A5M8PJD8_9LECA</name>
<dbReference type="AlphaFoldDB" id="A0A5M8PJD8"/>